<reference evidence="1" key="1">
    <citation type="submission" date="2023-04" db="EMBL/GenBank/DDBJ databases">
        <title>A chromosome-level genome assembly of the parasitoid wasp Eretmocerus hayati.</title>
        <authorList>
            <person name="Zhong Y."/>
            <person name="Liu S."/>
            <person name="Liu Y."/>
        </authorList>
    </citation>
    <scope>NUCLEOTIDE SEQUENCE</scope>
    <source>
        <strain evidence="1">ZJU_SS_LIU_2023</strain>
    </source>
</reference>
<sequence length="343" mass="38550">MRKAASSKRNVKGFAALSISEAYGRDRVFHTILPRAFVAPKDRVLGELEHSAKFITGPLKEDDDGLIFSMATFEETKTPAAWLNTPATVHKYFDTYEESQSYIKNLSDDGVIHETRFGLQSLSSLLNSVDSTMIAPTAICTSAVISIIPGENTTSTVSDRSEWADFLQTYVPENDEEISGENNRTLHPVEYPTTTTLSKSDISGFESRVMAKLDSRDKRLVDVETKLLVVQKLVDVLLHLGSMNPPESLIGMTDLTKKYDFEVPFRDLASFQNFDDKLIGGMFQEFQPPINLHGSSAWVLINGPRNSTTCAYSSQDGIGRRWWLQQQQWQQHTLEISNTRKTR</sequence>
<accession>A0ACC2NXL2</accession>
<evidence type="ECO:0000313" key="2">
    <source>
        <dbReference type="Proteomes" id="UP001239111"/>
    </source>
</evidence>
<keyword evidence="2" id="KW-1185">Reference proteome</keyword>
<organism evidence="1 2">
    <name type="scientific">Eretmocerus hayati</name>
    <dbReference type="NCBI Taxonomy" id="131215"/>
    <lineage>
        <taxon>Eukaryota</taxon>
        <taxon>Metazoa</taxon>
        <taxon>Ecdysozoa</taxon>
        <taxon>Arthropoda</taxon>
        <taxon>Hexapoda</taxon>
        <taxon>Insecta</taxon>
        <taxon>Pterygota</taxon>
        <taxon>Neoptera</taxon>
        <taxon>Endopterygota</taxon>
        <taxon>Hymenoptera</taxon>
        <taxon>Apocrita</taxon>
        <taxon>Proctotrupomorpha</taxon>
        <taxon>Chalcidoidea</taxon>
        <taxon>Aphelinidae</taxon>
        <taxon>Aphelininae</taxon>
        <taxon>Eretmocerus</taxon>
    </lineage>
</organism>
<gene>
    <name evidence="1" type="ORF">QAD02_011643</name>
</gene>
<name>A0ACC2NXL2_9HYME</name>
<protein>
    <submittedName>
        <fullName evidence="1">Uncharacterized protein</fullName>
    </submittedName>
</protein>
<dbReference type="EMBL" id="CM056742">
    <property type="protein sequence ID" value="KAJ8675857.1"/>
    <property type="molecule type" value="Genomic_DNA"/>
</dbReference>
<comment type="caution">
    <text evidence="1">The sequence shown here is derived from an EMBL/GenBank/DDBJ whole genome shotgun (WGS) entry which is preliminary data.</text>
</comment>
<dbReference type="Proteomes" id="UP001239111">
    <property type="component" value="Chromosome 2"/>
</dbReference>
<evidence type="ECO:0000313" key="1">
    <source>
        <dbReference type="EMBL" id="KAJ8675857.1"/>
    </source>
</evidence>
<proteinExistence type="predicted"/>